<dbReference type="EMBL" id="JAJBZT010000011">
    <property type="protein sequence ID" value="MCB6184965.1"/>
    <property type="molecule type" value="Genomic_DNA"/>
</dbReference>
<dbReference type="Pfam" id="PF05013">
    <property type="entry name" value="FGase"/>
    <property type="match status" value="1"/>
</dbReference>
<dbReference type="Proteomes" id="UP001165395">
    <property type="component" value="Unassembled WGS sequence"/>
</dbReference>
<dbReference type="InterPro" id="IPR010247">
    <property type="entry name" value="HutG_amidohyd"/>
</dbReference>
<gene>
    <name evidence="1" type="primary">hutG</name>
    <name evidence="1" type="ORF">LIN78_15560</name>
</gene>
<evidence type="ECO:0000313" key="2">
    <source>
        <dbReference type="Proteomes" id="UP001165395"/>
    </source>
</evidence>
<dbReference type="SUPFAM" id="SSF53187">
    <property type="entry name" value="Zn-dependent exopeptidases"/>
    <property type="match status" value="1"/>
</dbReference>
<dbReference type="InterPro" id="IPR007709">
    <property type="entry name" value="N-FG_amidohydro"/>
</dbReference>
<dbReference type="GO" id="GO:0050129">
    <property type="term" value="F:N-formylglutamate deformylase activity"/>
    <property type="evidence" value="ECO:0007669"/>
    <property type="project" value="UniProtKB-EC"/>
</dbReference>
<sequence length="263" mass="29725">MKSYHLTQGTAPILISLPHIGTRLTDEIREQLTDDAKYLPDTDWHLGEIYDFFSEIGASIITPIYSRYVIDLNRSNQNENLYPGKNSTGLCPATTFMGAPLYKDASILTEGEIQSRIYDFWTPYHQALQDELNRLKSIHRHVLLWEGHSIASELPFLFEGQLPAFNFGTADGKSCDGRVLASVLDMAKELSLDYVANQRFKGGFITRNYGSPENNIHAIQLEMSQRIYMSEQFPYALNSTLAPSVKRTLKLLIEAAQQSLSII</sequence>
<dbReference type="RefSeq" id="WP_227181784.1">
    <property type="nucleotide sequence ID" value="NZ_JAJBZT010000011.1"/>
</dbReference>
<dbReference type="NCBIfam" id="TIGR02017">
    <property type="entry name" value="hutG_amidohyd"/>
    <property type="match status" value="1"/>
</dbReference>
<keyword evidence="1" id="KW-0378">Hydrolase</keyword>
<proteinExistence type="predicted"/>
<keyword evidence="2" id="KW-1185">Reference proteome</keyword>
<name>A0ABS8D9S7_9NEIS</name>
<protein>
    <submittedName>
        <fullName evidence="1">N-formylglutamate deformylase</fullName>
        <ecNumber evidence="1">3.5.1.68</ecNumber>
    </submittedName>
</protein>
<evidence type="ECO:0000313" key="1">
    <source>
        <dbReference type="EMBL" id="MCB6184965.1"/>
    </source>
</evidence>
<accession>A0ABS8D9S7</accession>
<reference evidence="1" key="1">
    <citation type="submission" date="2021-10" db="EMBL/GenBank/DDBJ databases">
        <title>The complete genome sequence of Leeia sp. TBRC 13508.</title>
        <authorList>
            <person name="Charoenyingcharoen P."/>
            <person name="Yukphan P."/>
        </authorList>
    </citation>
    <scope>NUCLEOTIDE SEQUENCE</scope>
    <source>
        <strain evidence="1">TBRC 13508</strain>
    </source>
</reference>
<organism evidence="1 2">
    <name type="scientific">Leeia speluncae</name>
    <dbReference type="NCBI Taxonomy" id="2884804"/>
    <lineage>
        <taxon>Bacteria</taxon>
        <taxon>Pseudomonadati</taxon>
        <taxon>Pseudomonadota</taxon>
        <taxon>Betaproteobacteria</taxon>
        <taxon>Neisseriales</taxon>
        <taxon>Leeiaceae</taxon>
        <taxon>Leeia</taxon>
    </lineage>
</organism>
<dbReference type="EC" id="3.5.1.68" evidence="1"/>
<dbReference type="Gene3D" id="3.40.630.40">
    <property type="entry name" value="Zn-dependent exopeptidases"/>
    <property type="match status" value="1"/>
</dbReference>
<comment type="caution">
    <text evidence="1">The sequence shown here is derived from an EMBL/GenBank/DDBJ whole genome shotgun (WGS) entry which is preliminary data.</text>
</comment>